<accession>A0A7M1QYQ4</accession>
<gene>
    <name evidence="2" type="ORF">INS88_03695</name>
</gene>
<dbReference type="EMBL" id="CP063213">
    <property type="protein sequence ID" value="QOR46317.1"/>
    <property type="molecule type" value="Genomic_DNA"/>
</dbReference>
<feature type="region of interest" description="Disordered" evidence="1">
    <location>
        <begin position="54"/>
        <end position="79"/>
    </location>
</feature>
<proteinExistence type="predicted"/>
<dbReference type="AlphaFoldDB" id="A0A7M1QYQ4"/>
<evidence type="ECO:0000313" key="2">
    <source>
        <dbReference type="EMBL" id="QOR46317.1"/>
    </source>
</evidence>
<accession>A0A8A5U9D3</accession>
<sequence length="199" mass="21492">MNSHSVGDDMSLIKASFAILLAASFSVSPATIPPDNTEDYPVISLEEVRNLASSQVAQETQTTSSGVTPLSKQSSTRSALPMVRITSPAMCTGQTDSPHKSGNMASVHGRIKCVRPVTYLKTVTTLYKERWHGMQYLASDASSTRGKKTSEDAHPHRLCGGSGTFTYWGYSAHFTEEGGKKYYAKTANGGANRLSRFTC</sequence>
<dbReference type="RefSeq" id="WP_193325988.1">
    <property type="nucleotide sequence ID" value="NZ_CP053291.1"/>
</dbReference>
<evidence type="ECO:0000313" key="3">
    <source>
        <dbReference type="Proteomes" id="UP000595053"/>
    </source>
</evidence>
<evidence type="ECO:0000256" key="1">
    <source>
        <dbReference type="SAM" id="MobiDB-lite"/>
    </source>
</evidence>
<feature type="compositionally biased region" description="Polar residues" evidence="1">
    <location>
        <begin position="54"/>
        <end position="78"/>
    </location>
</feature>
<keyword evidence="3" id="KW-1185">Reference proteome</keyword>
<organism evidence="2 3">
    <name type="scientific">Trueperella pecoris</name>
    <dbReference type="NCBI Taxonomy" id="2733571"/>
    <lineage>
        <taxon>Bacteria</taxon>
        <taxon>Bacillati</taxon>
        <taxon>Actinomycetota</taxon>
        <taxon>Actinomycetes</taxon>
        <taxon>Actinomycetales</taxon>
        <taxon>Actinomycetaceae</taxon>
        <taxon>Trueperella</taxon>
    </lineage>
</organism>
<protein>
    <submittedName>
        <fullName evidence="2">Uncharacterized protein</fullName>
    </submittedName>
</protein>
<dbReference type="Proteomes" id="UP000595053">
    <property type="component" value="Chromosome"/>
</dbReference>
<reference evidence="2 3" key="1">
    <citation type="submission" date="2020-10" db="EMBL/GenBank/DDBJ databases">
        <title>Trueperella pecoris sp. nov. isolated from bovine and porcine specimens.</title>
        <authorList>
            <person name="Schoenecker L."/>
            <person name="Schnydrig P."/>
            <person name="Brodard I."/>
            <person name="Thomann A."/>
            <person name="Hemphill A."/>
            <person name="Rodriguez-Campos S."/>
            <person name="Perreten V."/>
            <person name="Jores J."/>
            <person name="Kittl S."/>
        </authorList>
    </citation>
    <scope>NUCLEOTIDE SEQUENCE [LARGE SCALE GENOMIC DNA]</scope>
    <source>
        <strain evidence="2 3">15A0121</strain>
    </source>
</reference>
<name>A0A7M1QYQ4_9ACTO</name>